<organism evidence="1">
    <name type="scientific">marine sediment metagenome</name>
    <dbReference type="NCBI Taxonomy" id="412755"/>
    <lineage>
        <taxon>unclassified sequences</taxon>
        <taxon>metagenomes</taxon>
        <taxon>ecological metagenomes</taxon>
    </lineage>
</organism>
<sequence length="138" mass="15750">MKKNNIIEYSFRGKLDIDLLAENMRKDRTPIVIVVREDIDAPFLFISEKYKENYKGENLPLSPSSLMCCTGNPIHEYRELKGCYKMPDKTGLLSWRLAKSFINTGLENIKAIIKSHEDACLPKVKVIAVKTTAGWSNQ</sequence>
<name>A0A0F9EYU1_9ZZZZ</name>
<reference evidence="1" key="1">
    <citation type="journal article" date="2015" name="Nature">
        <title>Complex archaea that bridge the gap between prokaryotes and eukaryotes.</title>
        <authorList>
            <person name="Spang A."/>
            <person name="Saw J.H."/>
            <person name="Jorgensen S.L."/>
            <person name="Zaremba-Niedzwiedzka K."/>
            <person name="Martijn J."/>
            <person name="Lind A.E."/>
            <person name="van Eijk R."/>
            <person name="Schleper C."/>
            <person name="Guy L."/>
            <person name="Ettema T.J."/>
        </authorList>
    </citation>
    <scope>NUCLEOTIDE SEQUENCE</scope>
</reference>
<dbReference type="EMBL" id="LAZR01032688">
    <property type="protein sequence ID" value="KKL50195.1"/>
    <property type="molecule type" value="Genomic_DNA"/>
</dbReference>
<gene>
    <name evidence="1" type="ORF">LCGC14_2307920</name>
</gene>
<dbReference type="AlphaFoldDB" id="A0A0F9EYU1"/>
<comment type="caution">
    <text evidence="1">The sequence shown here is derived from an EMBL/GenBank/DDBJ whole genome shotgun (WGS) entry which is preliminary data.</text>
</comment>
<proteinExistence type="predicted"/>
<protein>
    <submittedName>
        <fullName evidence="1">Uncharacterized protein</fullName>
    </submittedName>
</protein>
<accession>A0A0F9EYU1</accession>
<evidence type="ECO:0000313" key="1">
    <source>
        <dbReference type="EMBL" id="KKL50195.1"/>
    </source>
</evidence>